<dbReference type="Proteomes" id="UP000708208">
    <property type="component" value="Unassembled WGS sequence"/>
</dbReference>
<evidence type="ECO:0000313" key="3">
    <source>
        <dbReference type="Proteomes" id="UP000708208"/>
    </source>
</evidence>
<dbReference type="EMBL" id="CAJVCH010330309">
    <property type="protein sequence ID" value="CAG7787012.1"/>
    <property type="molecule type" value="Genomic_DNA"/>
</dbReference>
<feature type="compositionally biased region" description="Low complexity" evidence="1">
    <location>
        <begin position="350"/>
        <end position="361"/>
    </location>
</feature>
<feature type="compositionally biased region" description="Polar residues" evidence="1">
    <location>
        <begin position="362"/>
        <end position="376"/>
    </location>
</feature>
<gene>
    <name evidence="2" type="ORF">AFUS01_LOCUS25543</name>
</gene>
<keyword evidence="3" id="KW-1185">Reference proteome</keyword>
<organism evidence="2 3">
    <name type="scientific">Allacma fusca</name>
    <dbReference type="NCBI Taxonomy" id="39272"/>
    <lineage>
        <taxon>Eukaryota</taxon>
        <taxon>Metazoa</taxon>
        <taxon>Ecdysozoa</taxon>
        <taxon>Arthropoda</taxon>
        <taxon>Hexapoda</taxon>
        <taxon>Collembola</taxon>
        <taxon>Symphypleona</taxon>
        <taxon>Sminthuridae</taxon>
        <taxon>Allacma</taxon>
    </lineage>
</organism>
<comment type="caution">
    <text evidence="2">The sequence shown here is derived from an EMBL/GenBank/DDBJ whole genome shotgun (WGS) entry which is preliminary data.</text>
</comment>
<feature type="region of interest" description="Disordered" evidence="1">
    <location>
        <begin position="345"/>
        <end position="376"/>
    </location>
</feature>
<accession>A0A8J2KEE5</accession>
<dbReference type="AlphaFoldDB" id="A0A8J2KEE5"/>
<reference evidence="2" key="1">
    <citation type="submission" date="2021-06" db="EMBL/GenBank/DDBJ databases">
        <authorList>
            <person name="Hodson N. C."/>
            <person name="Mongue J. A."/>
            <person name="Jaron S. K."/>
        </authorList>
    </citation>
    <scope>NUCLEOTIDE SEQUENCE</scope>
</reference>
<evidence type="ECO:0000313" key="2">
    <source>
        <dbReference type="EMBL" id="CAG7787012.1"/>
    </source>
</evidence>
<evidence type="ECO:0000256" key="1">
    <source>
        <dbReference type="SAM" id="MobiDB-lite"/>
    </source>
</evidence>
<name>A0A8J2KEE5_9HEXA</name>
<protein>
    <submittedName>
        <fullName evidence="2">Uncharacterized protein</fullName>
    </submittedName>
</protein>
<proteinExistence type="predicted"/>
<sequence>MDESVSLQREEITPFFTPLACLRLLLERGYVFDIELSELIDEEHSEYRGRRWRADIWESREAKIKGVAEAPRKALAKSAALMDLMDKLRENWLQEQIPQCKMPLGLRISPTILFVLSTFCQNNNLPSPDFSSDLVTVNGSDKFKTTITVGDLSFSATSFEERYSKFHAALKAYKEISGQHFTLDDVHLGTDCLNSDEFQLIECEQTNVVTAKCKILDGSNGGQLTKKRTLAEASNCTLSPILKKIRKGMLDRAGETWHDNCQFRSGSRISTYSRESSDITVTSNLIASPCDSFNAKLSPKCDSLPGCTWSFGSSQSSHDAKYSATSLEKTIDESFFSTPSTARTKKTAVRRLSPPSNSLNPQSKSGTSDVISTTPGTQCHWQDAKLEVLRNLEAIKDLSDSEEECENLCGRYSATLVTSGAGFNEHLFLADLKCCRSLQVAFQTSSEILEQIDEI</sequence>